<evidence type="ECO:0000256" key="1">
    <source>
        <dbReference type="SAM" id="SignalP"/>
    </source>
</evidence>
<evidence type="ECO:0000259" key="2">
    <source>
        <dbReference type="Pfam" id="PF09832"/>
    </source>
</evidence>
<feature type="domain" description="DUF2059" evidence="2">
    <location>
        <begin position="85"/>
        <end position="141"/>
    </location>
</feature>
<dbReference type="Pfam" id="PF09832">
    <property type="entry name" value="DUF2059"/>
    <property type="match status" value="1"/>
</dbReference>
<organism evidence="3 4">
    <name type="scientific">Chitinophaga barathri</name>
    <dbReference type="NCBI Taxonomy" id="1647451"/>
    <lineage>
        <taxon>Bacteria</taxon>
        <taxon>Pseudomonadati</taxon>
        <taxon>Bacteroidota</taxon>
        <taxon>Chitinophagia</taxon>
        <taxon>Chitinophagales</taxon>
        <taxon>Chitinophagaceae</taxon>
        <taxon>Chitinophaga</taxon>
    </lineage>
</organism>
<keyword evidence="4" id="KW-1185">Reference proteome</keyword>
<keyword evidence="1" id="KW-0732">Signal</keyword>
<dbReference type="AlphaFoldDB" id="A0A3N4M7B6"/>
<accession>A0A3N4M7B6</accession>
<reference evidence="4" key="1">
    <citation type="submission" date="2018-11" db="EMBL/GenBank/DDBJ databases">
        <title>Chitinophaga lutea sp.nov., isolate from arsenic contaminated soil.</title>
        <authorList>
            <person name="Zong Y."/>
        </authorList>
    </citation>
    <scope>NUCLEOTIDE SEQUENCE [LARGE SCALE GENOMIC DNA]</scope>
    <source>
        <strain evidence="4">YLT18</strain>
    </source>
</reference>
<gene>
    <name evidence="3" type="ORF">EG028_20875</name>
</gene>
<name>A0A3N4M7B6_9BACT</name>
<feature type="signal peptide" evidence="1">
    <location>
        <begin position="1"/>
        <end position="30"/>
    </location>
</feature>
<dbReference type="Proteomes" id="UP000279089">
    <property type="component" value="Unassembled WGS sequence"/>
</dbReference>
<dbReference type="InterPro" id="IPR018637">
    <property type="entry name" value="DUF2059"/>
</dbReference>
<comment type="caution">
    <text evidence="3">The sequence shown here is derived from an EMBL/GenBank/DDBJ whole genome shotgun (WGS) entry which is preliminary data.</text>
</comment>
<evidence type="ECO:0000313" key="4">
    <source>
        <dbReference type="Proteomes" id="UP000279089"/>
    </source>
</evidence>
<evidence type="ECO:0000313" key="3">
    <source>
        <dbReference type="EMBL" id="RPD39075.1"/>
    </source>
</evidence>
<dbReference type="EMBL" id="RMBX01000012">
    <property type="protein sequence ID" value="RPD39075.1"/>
    <property type="molecule type" value="Genomic_DNA"/>
</dbReference>
<protein>
    <submittedName>
        <fullName evidence="3">DUF2059 domain-containing protein</fullName>
    </submittedName>
</protein>
<sequence length="160" mass="18197">MLAVTKYPYKMKKLVCTMLVCIFCAQTVFSQTEPTPEKVKELMQLTGAANLGIQMMNNMIGEFRTMLPHVDSTFWQDFAKEVKVDEMVDLVVPIYQKHFTSQDVDGLIAFYKTPLGRKTVAQLPLVTQECYHAGQKYGEQLGKRVVERLKAKGIDLEKKG</sequence>
<proteinExistence type="predicted"/>
<feature type="chain" id="PRO_5018040128" evidence="1">
    <location>
        <begin position="31"/>
        <end position="160"/>
    </location>
</feature>